<proteinExistence type="predicted"/>
<dbReference type="EMBL" id="AKOQ01000002">
    <property type="protein sequence ID" value="EJB69851.1"/>
    <property type="molecule type" value="Genomic_DNA"/>
</dbReference>
<dbReference type="Proteomes" id="UP000003895">
    <property type="component" value="Unassembled WGS sequence"/>
</dbReference>
<organism evidence="1 2">
    <name type="scientific">Helicobacter pylori Hp H-45</name>
    <dbReference type="NCBI Taxonomy" id="992050"/>
    <lineage>
        <taxon>Bacteria</taxon>
        <taxon>Pseudomonadati</taxon>
        <taxon>Campylobacterota</taxon>
        <taxon>Epsilonproteobacteria</taxon>
        <taxon>Campylobacterales</taxon>
        <taxon>Helicobacteraceae</taxon>
        <taxon>Helicobacter</taxon>
    </lineage>
</organism>
<sequence>MPVNSPTRAKINAVDSSMKNSLNSKLLLYQKRVVIFKKFSLMITKIGF</sequence>
<protein>
    <submittedName>
        <fullName evidence="1">Uncharacterized protein</fullName>
    </submittedName>
</protein>
<dbReference type="AlphaFoldDB" id="I9TIF0"/>
<accession>I9TIF0</accession>
<comment type="caution">
    <text evidence="1">The sequence shown here is derived from an EMBL/GenBank/DDBJ whole genome shotgun (WGS) entry which is preliminary data.</text>
</comment>
<evidence type="ECO:0000313" key="2">
    <source>
        <dbReference type="Proteomes" id="UP000003895"/>
    </source>
</evidence>
<name>I9TIF0_HELPX</name>
<gene>
    <name evidence="1" type="ORF">HPHPH45_0121</name>
</gene>
<reference evidence="1 2" key="1">
    <citation type="journal article" date="2013" name="Pathog. Dis.">
        <title>Genome sequences of 65 Helicobacter pylori strains isolated from asymptomatic individuals and patients with gastric cancer, peptic ulcer disease, or gastritis.</title>
        <authorList>
            <person name="Blanchard T.G."/>
            <person name="Czinn S.J."/>
            <person name="Correa P."/>
            <person name="Nakazawa T."/>
            <person name="Keelan M."/>
            <person name="Morningstar L."/>
            <person name="Santana-Cruz I."/>
            <person name="Maroo A."/>
            <person name="McCracken C."/>
            <person name="Shefchek K."/>
            <person name="Daugherty S."/>
            <person name="Song Y."/>
            <person name="Fraser C.M."/>
            <person name="Fricke W.F."/>
        </authorList>
    </citation>
    <scope>NUCLEOTIDE SEQUENCE [LARGE SCALE GENOMIC DNA]</scope>
    <source>
        <strain evidence="1 2">Hp H-45</strain>
    </source>
</reference>
<evidence type="ECO:0000313" key="1">
    <source>
        <dbReference type="EMBL" id="EJB69851.1"/>
    </source>
</evidence>